<reference evidence="1 2" key="1">
    <citation type="submission" date="2022-01" db="EMBL/GenBank/DDBJ databases">
        <title>Labilibaculum sp. nov, a marine bacterium isolated from Antarctica.</title>
        <authorList>
            <person name="Dai W."/>
        </authorList>
    </citation>
    <scope>NUCLEOTIDE SEQUENCE [LARGE SCALE GENOMIC DNA]</scope>
    <source>
        <strain evidence="1 2">DW002</strain>
    </source>
</reference>
<accession>A0ABT5VTC1</accession>
<evidence type="ECO:0000313" key="2">
    <source>
        <dbReference type="Proteomes" id="UP001528920"/>
    </source>
</evidence>
<dbReference type="SUPFAM" id="SSF49464">
    <property type="entry name" value="Carboxypeptidase regulatory domain-like"/>
    <property type="match status" value="1"/>
</dbReference>
<evidence type="ECO:0000313" key="1">
    <source>
        <dbReference type="EMBL" id="MDE5418668.1"/>
    </source>
</evidence>
<protein>
    <submittedName>
        <fullName evidence="1">Carboxypeptidase-like regulatory domain-containing protein</fullName>
    </submittedName>
</protein>
<dbReference type="InterPro" id="IPR008969">
    <property type="entry name" value="CarboxyPept-like_regulatory"/>
</dbReference>
<dbReference type="Pfam" id="PF13715">
    <property type="entry name" value="CarbopepD_reg_2"/>
    <property type="match status" value="1"/>
</dbReference>
<organism evidence="1 2">
    <name type="scientific">Paralabilibaculum antarcticum</name>
    <dbReference type="NCBI Taxonomy" id="2912572"/>
    <lineage>
        <taxon>Bacteria</taxon>
        <taxon>Pseudomonadati</taxon>
        <taxon>Bacteroidota</taxon>
        <taxon>Bacteroidia</taxon>
        <taxon>Marinilabiliales</taxon>
        <taxon>Marinifilaceae</taxon>
        <taxon>Paralabilibaculum</taxon>
    </lineage>
</organism>
<gene>
    <name evidence="1" type="ORF">L3049_11680</name>
</gene>
<sequence>MKKLLLLLLLVGFHFVSYNQVIIKGTIFEKKTNEKVCFATIYFNGTFVGTSSDKNGDFSLNIPHNTCMPLTISAIGYYSVTLPKFDVDKPIIVHLKPKAYKMRELKVFDKSLVSQRKANLKVFKRIFLGRTVNAMHCEITNEQDISFNYGSDRDTLKAFASKPILISNSALGYKITYSLNKFEYYRKSASFTFHGNIFFNEDMACNAADKQMYKSKRESTYLGSRMHFLRALWANDLLSAGFSLRNLTNDNLKSQDVIIQEACNLSSADRSNKKYLTYPTNLTVMYQSNSSEIILRKPKVFFNEVGFVELDISWEGEMVTRRMGDMLPYEYDVNE</sequence>
<name>A0ABT5VTC1_9BACT</name>
<proteinExistence type="predicted"/>
<dbReference type="EMBL" id="JAKJSC010000001">
    <property type="protein sequence ID" value="MDE5418668.1"/>
    <property type="molecule type" value="Genomic_DNA"/>
</dbReference>
<dbReference type="Gene3D" id="2.60.40.1120">
    <property type="entry name" value="Carboxypeptidase-like, regulatory domain"/>
    <property type="match status" value="1"/>
</dbReference>
<keyword evidence="2" id="KW-1185">Reference proteome</keyword>
<dbReference type="Proteomes" id="UP001528920">
    <property type="component" value="Unassembled WGS sequence"/>
</dbReference>
<comment type="caution">
    <text evidence="1">The sequence shown here is derived from an EMBL/GenBank/DDBJ whole genome shotgun (WGS) entry which is preliminary data.</text>
</comment>
<dbReference type="RefSeq" id="WP_275109994.1">
    <property type="nucleotide sequence ID" value="NZ_JAKJSC010000001.1"/>
</dbReference>